<name>A0AB74UEU9_9GAMM</name>
<dbReference type="PANTHER" id="PTHR38342:SF2">
    <property type="entry name" value="INNER MEMBRANE OR EXPORTED"/>
    <property type="match status" value="1"/>
</dbReference>
<evidence type="ECO:0000259" key="2">
    <source>
        <dbReference type="Pfam" id="PF03625"/>
    </source>
</evidence>
<dbReference type="InterPro" id="IPR035923">
    <property type="entry name" value="TT1751-like_sf"/>
</dbReference>
<dbReference type="PANTHER" id="PTHR38342">
    <property type="entry name" value="SLR5037 PROTEIN"/>
    <property type="match status" value="1"/>
</dbReference>
<evidence type="ECO:0000256" key="1">
    <source>
        <dbReference type="SAM" id="SignalP"/>
    </source>
</evidence>
<dbReference type="SUPFAM" id="SSF103247">
    <property type="entry name" value="TT1751-like"/>
    <property type="match status" value="1"/>
</dbReference>
<dbReference type="RefSeq" id="WP_353980985.1">
    <property type="nucleotide sequence ID" value="NZ_CP159578.1"/>
</dbReference>
<keyword evidence="1" id="KW-0732">Signal</keyword>
<feature type="domain" description="DUF302" evidence="2">
    <location>
        <begin position="66"/>
        <end position="128"/>
    </location>
</feature>
<protein>
    <submittedName>
        <fullName evidence="3">DUF302 domain-containing protein</fullName>
    </submittedName>
</protein>
<reference evidence="3" key="1">
    <citation type="submission" date="2024-06" db="EMBL/GenBank/DDBJ databases">
        <title>Complete genome of Salinicola endophyticus HNIBRBA4755.</title>
        <authorList>
            <person name="Shin S.Y."/>
            <person name="Kang H."/>
            <person name="Song J."/>
        </authorList>
    </citation>
    <scope>NUCLEOTIDE SEQUENCE</scope>
    <source>
        <strain evidence="3">HNIBRBA4755</strain>
    </source>
</reference>
<gene>
    <name evidence="3" type="ORF">ABV408_02940</name>
</gene>
<feature type="chain" id="PRO_5044506109" evidence="1">
    <location>
        <begin position="24"/>
        <end position="160"/>
    </location>
</feature>
<dbReference type="CDD" id="cd14797">
    <property type="entry name" value="DUF302"/>
    <property type="match status" value="1"/>
</dbReference>
<evidence type="ECO:0000313" key="3">
    <source>
        <dbReference type="EMBL" id="XCJ80144.1"/>
    </source>
</evidence>
<dbReference type="Pfam" id="PF03625">
    <property type="entry name" value="DUF302"/>
    <property type="match status" value="1"/>
</dbReference>
<dbReference type="Gene3D" id="3.30.310.70">
    <property type="entry name" value="TT1751-like domain"/>
    <property type="match status" value="1"/>
</dbReference>
<accession>A0AB74UEU9</accession>
<dbReference type="AlphaFoldDB" id="A0AB74UEU9"/>
<feature type="signal peptide" evidence="1">
    <location>
        <begin position="1"/>
        <end position="23"/>
    </location>
</feature>
<dbReference type="InterPro" id="IPR005180">
    <property type="entry name" value="DUF302"/>
</dbReference>
<dbReference type="EMBL" id="CP159578">
    <property type="protein sequence ID" value="XCJ80144.1"/>
    <property type="molecule type" value="Genomic_DNA"/>
</dbReference>
<proteinExistence type="predicted"/>
<organism evidence="3">
    <name type="scientific">Salinicola endophyticus</name>
    <dbReference type="NCBI Taxonomy" id="1949083"/>
    <lineage>
        <taxon>Bacteria</taxon>
        <taxon>Pseudomonadati</taxon>
        <taxon>Pseudomonadota</taxon>
        <taxon>Gammaproteobacteria</taxon>
        <taxon>Oceanospirillales</taxon>
        <taxon>Halomonadaceae</taxon>
        <taxon>Salinicola</taxon>
    </lineage>
</organism>
<sequence>MSRWITAASLALASLATVTAASAQETQAAATVPGLIATPVEGSVHQVAGRFADNVRTSGMTIFARIDHRQGAMSRDMAMLPNEVIVFGNPKTSTPLMQCAATAGIDLPMKALIWQDSDGQTWLGYDDPQWIATRHGVGDCPAVAPLSREMQALVEATAER</sequence>